<name>A0A4Q7NSS8_9ACTN</name>
<dbReference type="OrthoDB" id="5524856at2"/>
<gene>
    <name evidence="2" type="ORF">EV189_1816</name>
</gene>
<dbReference type="InterPro" id="IPR052519">
    <property type="entry name" value="Euk-type_GlcNAc_Kinase"/>
</dbReference>
<evidence type="ECO:0000313" key="3">
    <source>
        <dbReference type="Proteomes" id="UP000293638"/>
    </source>
</evidence>
<reference evidence="2 3" key="1">
    <citation type="submission" date="2019-02" db="EMBL/GenBank/DDBJ databases">
        <title>Genomic Encyclopedia of Type Strains, Phase IV (KMG-IV): sequencing the most valuable type-strain genomes for metagenomic binning, comparative biology and taxonomic classification.</title>
        <authorList>
            <person name="Goeker M."/>
        </authorList>
    </citation>
    <scope>NUCLEOTIDE SEQUENCE [LARGE SCALE GENOMIC DNA]</scope>
    <source>
        <strain evidence="2 3">DSM 45622</strain>
    </source>
</reference>
<protein>
    <submittedName>
        <fullName evidence="2">N-acetylglucosamine kinase-like BadF-type ATPase</fullName>
    </submittedName>
</protein>
<keyword evidence="3" id="KW-1185">Reference proteome</keyword>
<feature type="domain" description="ATPase BadF/BadG/BcrA/BcrD type" evidence="1">
    <location>
        <begin position="11"/>
        <end position="303"/>
    </location>
</feature>
<proteinExistence type="predicted"/>
<comment type="caution">
    <text evidence="2">The sequence shown here is derived from an EMBL/GenBank/DDBJ whole genome shotgun (WGS) entry which is preliminary data.</text>
</comment>
<keyword evidence="2" id="KW-0418">Kinase</keyword>
<sequence length="335" mass="34071">MGTGVRTVLAVDGGNSKTDVLAVSGSGEVLARARTAGFAPHGAGAAAALRELEPAVAQVLAEVGNPVDHVAAYLANVDLPVEEEEVHALVEAAGWGRTSTVANDTFAVLRAGCGEPRGVAVVCGAGINCAGLLPDGRQARFAALGTSTGDWGGGGGLAAEVLWWSTRAEDGRGRATLLAELTAAHFGRATALDVAQDVHLGRLDRERLHELVPVLFRAARAGDDVALDLLARQAAEIATMARVALGRLGLLDEPAPVVLGGGVLAAREPLLEDAVVRELKEVAPYATARVVSDPPVLGAALLGLDALVASGRLAAHELPAAEGRLRTAVSGRLPG</sequence>
<accession>A0A4Q7NSS8</accession>
<dbReference type="EMBL" id="SGXD01000002">
    <property type="protein sequence ID" value="RZS90034.1"/>
    <property type="molecule type" value="Genomic_DNA"/>
</dbReference>
<dbReference type="PANTHER" id="PTHR43190:SF3">
    <property type="entry name" value="N-ACETYL-D-GLUCOSAMINE KINASE"/>
    <property type="match status" value="1"/>
</dbReference>
<evidence type="ECO:0000313" key="2">
    <source>
        <dbReference type="EMBL" id="RZS90034.1"/>
    </source>
</evidence>
<dbReference type="Pfam" id="PF01869">
    <property type="entry name" value="BcrAD_BadFG"/>
    <property type="match status" value="1"/>
</dbReference>
<dbReference type="GO" id="GO:0016301">
    <property type="term" value="F:kinase activity"/>
    <property type="evidence" value="ECO:0007669"/>
    <property type="project" value="UniProtKB-KW"/>
</dbReference>
<evidence type="ECO:0000259" key="1">
    <source>
        <dbReference type="Pfam" id="PF01869"/>
    </source>
</evidence>
<dbReference type="Proteomes" id="UP000293638">
    <property type="component" value="Unassembled WGS sequence"/>
</dbReference>
<organism evidence="2 3">
    <name type="scientific">Motilibacter rhizosphaerae</name>
    <dbReference type="NCBI Taxonomy" id="598652"/>
    <lineage>
        <taxon>Bacteria</taxon>
        <taxon>Bacillati</taxon>
        <taxon>Actinomycetota</taxon>
        <taxon>Actinomycetes</taxon>
        <taxon>Motilibacterales</taxon>
        <taxon>Motilibacteraceae</taxon>
        <taxon>Motilibacter</taxon>
    </lineage>
</organism>
<dbReference type="Gene3D" id="3.30.420.40">
    <property type="match status" value="2"/>
</dbReference>
<dbReference type="InterPro" id="IPR002731">
    <property type="entry name" value="ATPase_BadF"/>
</dbReference>
<keyword evidence="2" id="KW-0808">Transferase</keyword>
<dbReference type="PANTHER" id="PTHR43190">
    <property type="entry name" value="N-ACETYL-D-GLUCOSAMINE KINASE"/>
    <property type="match status" value="1"/>
</dbReference>
<dbReference type="SUPFAM" id="SSF53067">
    <property type="entry name" value="Actin-like ATPase domain"/>
    <property type="match status" value="2"/>
</dbReference>
<dbReference type="InterPro" id="IPR043129">
    <property type="entry name" value="ATPase_NBD"/>
</dbReference>
<dbReference type="AlphaFoldDB" id="A0A4Q7NSS8"/>